<evidence type="ECO:0000313" key="1">
    <source>
        <dbReference type="EMBL" id="ANN17906.1"/>
    </source>
</evidence>
<evidence type="ECO:0000313" key="2">
    <source>
        <dbReference type="Proteomes" id="UP000093695"/>
    </source>
</evidence>
<dbReference type="Proteomes" id="UP000093695">
    <property type="component" value="Chromosome"/>
</dbReference>
<dbReference type="STRING" id="31958.SD37_21155"/>
<dbReference type="InterPro" id="IPR029058">
    <property type="entry name" value="AB_hydrolase_fold"/>
</dbReference>
<dbReference type="KEGG" id="aori:SD37_21155"/>
<keyword evidence="2" id="KW-1185">Reference proteome</keyword>
<dbReference type="RefSeq" id="WP_044851912.1">
    <property type="nucleotide sequence ID" value="NZ_CP016174.1"/>
</dbReference>
<name>A0A193C071_AMYOR</name>
<dbReference type="EMBL" id="CP016174">
    <property type="protein sequence ID" value="ANN17906.1"/>
    <property type="molecule type" value="Genomic_DNA"/>
</dbReference>
<dbReference type="SUPFAM" id="SSF53474">
    <property type="entry name" value="alpha/beta-Hydrolases"/>
    <property type="match status" value="1"/>
</dbReference>
<organism evidence="1 2">
    <name type="scientific">Amycolatopsis orientalis</name>
    <name type="common">Nocardia orientalis</name>
    <dbReference type="NCBI Taxonomy" id="31958"/>
    <lineage>
        <taxon>Bacteria</taxon>
        <taxon>Bacillati</taxon>
        <taxon>Actinomycetota</taxon>
        <taxon>Actinomycetes</taxon>
        <taxon>Pseudonocardiales</taxon>
        <taxon>Pseudonocardiaceae</taxon>
        <taxon>Amycolatopsis</taxon>
    </lineage>
</organism>
<proteinExistence type="predicted"/>
<reference evidence="1 2" key="1">
    <citation type="journal article" date="2015" name="Genome Announc.">
        <title>Draft Genome Sequence of Norvancomycin-Producing Strain Amycolatopsis orientalis CPCC200066.</title>
        <authorList>
            <person name="Lei X."/>
            <person name="Yuan F."/>
            <person name="Shi Y."/>
            <person name="Li X."/>
            <person name="Wang L."/>
            <person name="Hong B."/>
        </authorList>
    </citation>
    <scope>NUCLEOTIDE SEQUENCE [LARGE SCALE GENOMIC DNA]</scope>
    <source>
        <strain evidence="1 2">B-37</strain>
    </source>
</reference>
<sequence>MAQVVVVHGVGQEFRGPELMCREVAPALRDGIRLGGEVALDVDVACAFYGDLFFPPGVRSWHLPPWDEHDVEGLEADLLDSWWAGAVAVDPDVADPAGSRGAVGFAVSRALSSRAVRARLDALSGSRFFASVSDRLLIFALKQVRRYLTERPLREAVRARVAAAIGPDTRVLVAHSLGSVVAYETLCADRSLPVTDLVTLGSPLGLRSVVFDRLDPAPIGQVGQWPGSVRRWTNVADRGDVVALPSGLAGRFPNVRDETITNGVRMHDLLRYLTAPTTGRAIARGVVNGDES</sequence>
<dbReference type="Gene3D" id="3.40.50.1820">
    <property type="entry name" value="alpha/beta hydrolase"/>
    <property type="match status" value="1"/>
</dbReference>
<dbReference type="eggNOG" id="COG1075">
    <property type="taxonomic scope" value="Bacteria"/>
</dbReference>
<dbReference type="AlphaFoldDB" id="A0A193C071"/>
<protein>
    <recommendedName>
        <fullName evidence="3">Antibiotic ABC transporter ATP-binding protein</fullName>
    </recommendedName>
</protein>
<gene>
    <name evidence="1" type="ORF">SD37_21155</name>
</gene>
<accession>A0A193C071</accession>
<evidence type="ECO:0008006" key="3">
    <source>
        <dbReference type="Google" id="ProtNLM"/>
    </source>
</evidence>